<evidence type="ECO:0000313" key="2">
    <source>
        <dbReference type="EMBL" id="USW55287.1"/>
    </source>
</evidence>
<name>A0A9Q9B0L3_9PEZI</name>
<dbReference type="OrthoDB" id="5383338at2759"/>
<evidence type="ECO:0000313" key="3">
    <source>
        <dbReference type="Proteomes" id="UP001056384"/>
    </source>
</evidence>
<feature type="compositionally biased region" description="Basic residues" evidence="1">
    <location>
        <begin position="563"/>
        <end position="572"/>
    </location>
</feature>
<feature type="compositionally biased region" description="Low complexity" evidence="1">
    <location>
        <begin position="134"/>
        <end position="144"/>
    </location>
</feature>
<feature type="compositionally biased region" description="Basic residues" evidence="1">
    <location>
        <begin position="92"/>
        <end position="103"/>
    </location>
</feature>
<dbReference type="EMBL" id="CP099424">
    <property type="protein sequence ID" value="USW55287.1"/>
    <property type="molecule type" value="Genomic_DNA"/>
</dbReference>
<sequence length="656" mass="70885">MAPAHLTLFPSPAAGLPRTASIKRNDKVPKANGEMNLKGVAFHVLDAKQPKIEAAQETFQHSLFCNPPKSSQAESQSPSSNESLSPAATRGPIRRASRTRRRSSPIIESPDAVGAFVAREDKLSELPLNTYFGSSPPRRSLSSASRREQLKPSNIITSYVPTRAPHELITPVDEKDVVSPLPDKVQSRAQSPRPGSTTTDSPARSSGPGLATRSIFPQYDPTRSLQHQSYYPTTRAPSPPAYYSPAASSVTSPIQRQQLKRYDSAVGLVNGYEHIPAAGHADLGALWKASIEAFPCAGRKTQFQLHQNAADPAIKLAIGTSHEDLLYSMTRESPSGTTPKRYGLKKHCPTAPCSSQVSELVLPERSDNPKAKNLEVTTIFPQTAAVAAIEAVANSPQAVHLATFDPTAESAEAVRLAQDAVAEAHQNYACDLINKSRNRDLHSSTVEAAYELKHPHLGTCAITVTKSHRASGAGPAAAKISFHHPSATPAAIASDTLNLAFLDFARDACVLDLPGLLALNSHFVVDTVISALLAVAVIENEALVREQITFEAPPVQHSDKRTKDAKKPKRRTSVSSTSSFRSRRREKKEVKEVVETIKEEPRKEEDVEFPGFTRAVFGLVGLGFKGTWWVAKTSVKVAVKGVKIARKSAEGPPDLR</sequence>
<gene>
    <name evidence="2" type="ORF">Slin15195_G086060</name>
</gene>
<proteinExistence type="predicted"/>
<evidence type="ECO:0000256" key="1">
    <source>
        <dbReference type="SAM" id="MobiDB-lite"/>
    </source>
</evidence>
<accession>A0A9Q9B0L3</accession>
<protein>
    <submittedName>
        <fullName evidence="2">Uncharacterized protein</fullName>
    </submittedName>
</protein>
<dbReference type="Proteomes" id="UP001056384">
    <property type="component" value="Chromosome 7"/>
</dbReference>
<feature type="region of interest" description="Disordered" evidence="1">
    <location>
        <begin position="64"/>
        <end position="108"/>
    </location>
</feature>
<feature type="compositionally biased region" description="Low complexity" evidence="1">
    <location>
        <begin position="70"/>
        <end position="91"/>
    </location>
</feature>
<feature type="compositionally biased region" description="Polar residues" evidence="1">
    <location>
        <begin position="187"/>
        <end position="204"/>
    </location>
</feature>
<keyword evidence="3" id="KW-1185">Reference proteome</keyword>
<reference evidence="2" key="1">
    <citation type="submission" date="2022-06" db="EMBL/GenBank/DDBJ databases">
        <title>Complete genome sequences of two strains of the flax pathogen Septoria linicola.</title>
        <authorList>
            <person name="Lapalu N."/>
            <person name="Simon A."/>
            <person name="Demenou B."/>
            <person name="Paumier D."/>
            <person name="Guillot M.-P."/>
            <person name="Gout L."/>
            <person name="Valade R."/>
        </authorList>
    </citation>
    <scope>NUCLEOTIDE SEQUENCE</scope>
    <source>
        <strain evidence="2">SE15195</strain>
    </source>
</reference>
<feature type="region of interest" description="Disordered" evidence="1">
    <location>
        <begin position="127"/>
        <end position="255"/>
    </location>
</feature>
<feature type="region of interest" description="Disordered" evidence="1">
    <location>
        <begin position="554"/>
        <end position="583"/>
    </location>
</feature>
<feature type="region of interest" description="Disordered" evidence="1">
    <location>
        <begin position="1"/>
        <end position="32"/>
    </location>
</feature>
<dbReference type="AlphaFoldDB" id="A0A9Q9B0L3"/>
<feature type="compositionally biased region" description="Polar residues" evidence="1">
    <location>
        <begin position="151"/>
        <end position="160"/>
    </location>
</feature>
<organism evidence="2 3">
    <name type="scientific">Septoria linicola</name>
    <dbReference type="NCBI Taxonomy" id="215465"/>
    <lineage>
        <taxon>Eukaryota</taxon>
        <taxon>Fungi</taxon>
        <taxon>Dikarya</taxon>
        <taxon>Ascomycota</taxon>
        <taxon>Pezizomycotina</taxon>
        <taxon>Dothideomycetes</taxon>
        <taxon>Dothideomycetidae</taxon>
        <taxon>Mycosphaerellales</taxon>
        <taxon>Mycosphaerellaceae</taxon>
        <taxon>Septoria</taxon>
    </lineage>
</organism>
<feature type="compositionally biased region" description="Polar residues" evidence="1">
    <location>
        <begin position="221"/>
        <end position="232"/>
    </location>
</feature>